<dbReference type="RefSeq" id="WP_190465036.1">
    <property type="nucleotide sequence ID" value="NZ_JACJPW010000033.1"/>
</dbReference>
<comment type="caution">
    <text evidence="3">The sequence shown here is derived from an EMBL/GenBank/DDBJ whole genome shotgun (WGS) entry which is preliminary data.</text>
</comment>
<feature type="transmembrane region" description="Helical" evidence="2">
    <location>
        <begin position="239"/>
        <end position="262"/>
    </location>
</feature>
<proteinExistence type="predicted"/>
<evidence type="ECO:0000313" key="3">
    <source>
        <dbReference type="EMBL" id="MBD2182224.1"/>
    </source>
</evidence>
<feature type="transmembrane region" description="Helical" evidence="2">
    <location>
        <begin position="15"/>
        <end position="37"/>
    </location>
</feature>
<evidence type="ECO:0000313" key="4">
    <source>
        <dbReference type="Proteomes" id="UP000641646"/>
    </source>
</evidence>
<keyword evidence="4" id="KW-1185">Reference proteome</keyword>
<keyword evidence="2" id="KW-0472">Membrane</keyword>
<sequence>MKASANRIISSPAALILKLVGTILILSFVIDTVTLPLTIPSFHLQEEAWQINLTTQLVERGFIPMLGIALLFAGSWMDDQLDPQGSGQPWQLVKVGALVLSGILGLAFLVITFVHVNNVSKASNEAIQRIEQQATQAESQLNSEGFRAQIEQRRGQIKTQISDLLKDEQRLGQALQSQQVSNELKTILQQSKDNPQVVDEYLDRQAKQFSNQTLTQVRERKQQLEKQAKRAALKSQVQIGVSSVFLSIGYLIITGTGLGGLLSSPQIGSRKTPKR</sequence>
<name>A0A926VED8_9CYAN</name>
<keyword evidence="2" id="KW-1133">Transmembrane helix</keyword>
<dbReference type="EMBL" id="JACJPW010000033">
    <property type="protein sequence ID" value="MBD2182224.1"/>
    <property type="molecule type" value="Genomic_DNA"/>
</dbReference>
<organism evidence="3 4">
    <name type="scientific">Aerosakkonema funiforme FACHB-1375</name>
    <dbReference type="NCBI Taxonomy" id="2949571"/>
    <lineage>
        <taxon>Bacteria</taxon>
        <taxon>Bacillati</taxon>
        <taxon>Cyanobacteriota</taxon>
        <taxon>Cyanophyceae</taxon>
        <taxon>Oscillatoriophycideae</taxon>
        <taxon>Aerosakkonematales</taxon>
        <taxon>Aerosakkonemataceae</taxon>
        <taxon>Aerosakkonema</taxon>
    </lineage>
</organism>
<feature type="coiled-coil region" evidence="1">
    <location>
        <begin position="207"/>
        <end position="234"/>
    </location>
</feature>
<dbReference type="AlphaFoldDB" id="A0A926VED8"/>
<gene>
    <name evidence="3" type="ORF">H6G03_14125</name>
</gene>
<reference evidence="3" key="2">
    <citation type="submission" date="2020-08" db="EMBL/GenBank/DDBJ databases">
        <authorList>
            <person name="Chen M."/>
            <person name="Teng W."/>
            <person name="Zhao L."/>
            <person name="Hu C."/>
            <person name="Zhou Y."/>
            <person name="Han B."/>
            <person name="Song L."/>
            <person name="Shu W."/>
        </authorList>
    </citation>
    <scope>NUCLEOTIDE SEQUENCE</scope>
    <source>
        <strain evidence="3">FACHB-1375</strain>
    </source>
</reference>
<dbReference type="Proteomes" id="UP000641646">
    <property type="component" value="Unassembled WGS sequence"/>
</dbReference>
<feature type="transmembrane region" description="Helical" evidence="2">
    <location>
        <begin position="97"/>
        <end position="116"/>
    </location>
</feature>
<evidence type="ECO:0000256" key="1">
    <source>
        <dbReference type="SAM" id="Coils"/>
    </source>
</evidence>
<protein>
    <submittedName>
        <fullName evidence="3">Uncharacterized protein</fullName>
    </submittedName>
</protein>
<keyword evidence="1" id="KW-0175">Coiled coil</keyword>
<dbReference type="InterPro" id="IPR047709">
    <property type="entry name" value="HpsJ-like"/>
</dbReference>
<dbReference type="NCBIfam" id="NF038305">
    <property type="entry name" value="HpsJ_fam"/>
    <property type="match status" value="1"/>
</dbReference>
<accession>A0A926VED8</accession>
<reference evidence="3" key="1">
    <citation type="journal article" date="2015" name="ISME J.">
        <title>Draft Genome Sequence of Streptomyces incarnatus NRRL8089, which Produces the Nucleoside Antibiotic Sinefungin.</title>
        <authorList>
            <person name="Oshima K."/>
            <person name="Hattori M."/>
            <person name="Shimizu H."/>
            <person name="Fukuda K."/>
            <person name="Nemoto M."/>
            <person name="Inagaki K."/>
            <person name="Tamura T."/>
        </authorList>
    </citation>
    <scope>NUCLEOTIDE SEQUENCE</scope>
    <source>
        <strain evidence="3">FACHB-1375</strain>
    </source>
</reference>
<evidence type="ECO:0000256" key="2">
    <source>
        <dbReference type="SAM" id="Phobius"/>
    </source>
</evidence>
<keyword evidence="2" id="KW-0812">Transmembrane</keyword>